<dbReference type="InterPro" id="IPR001810">
    <property type="entry name" value="F-box_dom"/>
</dbReference>
<dbReference type="SUPFAM" id="SSF81383">
    <property type="entry name" value="F-box domain"/>
    <property type="match status" value="1"/>
</dbReference>
<feature type="domain" description="F-box" evidence="1">
    <location>
        <begin position="56"/>
        <end position="88"/>
    </location>
</feature>
<gene>
    <name evidence="2" type="ORF">BUALT_Bualt12G0054500</name>
</gene>
<protein>
    <recommendedName>
        <fullName evidence="1">F-box domain-containing protein</fullName>
    </recommendedName>
</protein>
<keyword evidence="3" id="KW-1185">Reference proteome</keyword>
<dbReference type="InterPro" id="IPR050796">
    <property type="entry name" value="SCF_F-box_component"/>
</dbReference>
<dbReference type="EMBL" id="WHWC01000012">
    <property type="protein sequence ID" value="KAG8372326.1"/>
    <property type="molecule type" value="Genomic_DNA"/>
</dbReference>
<proteinExistence type="predicted"/>
<organism evidence="2 3">
    <name type="scientific">Buddleja alternifolia</name>
    <dbReference type="NCBI Taxonomy" id="168488"/>
    <lineage>
        <taxon>Eukaryota</taxon>
        <taxon>Viridiplantae</taxon>
        <taxon>Streptophyta</taxon>
        <taxon>Embryophyta</taxon>
        <taxon>Tracheophyta</taxon>
        <taxon>Spermatophyta</taxon>
        <taxon>Magnoliopsida</taxon>
        <taxon>eudicotyledons</taxon>
        <taxon>Gunneridae</taxon>
        <taxon>Pentapetalae</taxon>
        <taxon>asterids</taxon>
        <taxon>lamiids</taxon>
        <taxon>Lamiales</taxon>
        <taxon>Scrophulariaceae</taxon>
        <taxon>Buddlejeae</taxon>
        <taxon>Buddleja</taxon>
    </lineage>
</organism>
<evidence type="ECO:0000259" key="1">
    <source>
        <dbReference type="Pfam" id="PF00646"/>
    </source>
</evidence>
<comment type="caution">
    <text evidence="2">The sequence shown here is derived from an EMBL/GenBank/DDBJ whole genome shotgun (WGS) entry which is preliminary data.</text>
</comment>
<dbReference type="AlphaFoldDB" id="A0AAV6WMU0"/>
<dbReference type="InterPro" id="IPR036047">
    <property type="entry name" value="F-box-like_dom_sf"/>
</dbReference>
<reference evidence="2" key="1">
    <citation type="submission" date="2019-10" db="EMBL/GenBank/DDBJ databases">
        <authorList>
            <person name="Zhang R."/>
            <person name="Pan Y."/>
            <person name="Wang J."/>
            <person name="Ma R."/>
            <person name="Yu S."/>
        </authorList>
    </citation>
    <scope>NUCLEOTIDE SEQUENCE</scope>
    <source>
        <strain evidence="2">LA-IB0</strain>
        <tissue evidence="2">Leaf</tissue>
    </source>
</reference>
<evidence type="ECO:0000313" key="3">
    <source>
        <dbReference type="Proteomes" id="UP000826271"/>
    </source>
</evidence>
<dbReference type="Pfam" id="PF00646">
    <property type="entry name" value="F-box"/>
    <property type="match status" value="1"/>
</dbReference>
<name>A0AAV6WMU0_9LAMI</name>
<evidence type="ECO:0000313" key="2">
    <source>
        <dbReference type="EMBL" id="KAG8372326.1"/>
    </source>
</evidence>
<dbReference type="PANTHER" id="PTHR31672">
    <property type="entry name" value="BNACNNG10540D PROTEIN"/>
    <property type="match status" value="1"/>
</dbReference>
<dbReference type="Proteomes" id="UP000826271">
    <property type="component" value="Unassembled WGS sequence"/>
</dbReference>
<sequence>MDGKEILHWVNLCIICYKIIRCIIHNRSSTSRRREDDIPSSPRSTAAVAALVVENYDVLTEILFLLPSKSLIRFLTVSKHWQSLIFDEFFTRRRHLKPQTSFLLRFCLKFDPSKSEHYEVYCLRGSRSRPDRKHYVTMYDSRSHEWKRWRMLSITGSGLYWYESIYWIRPHGRLFCFDLQRGEYNIYEAPVIPDLGRTKEYVFELKGRMYCAVLSLHPDENNLFLYRMLTNSWSRMYGVKFDRILITRIVKNNLSNFRIPGTINSEYADLLFHLPSKIMVHQLFRHDTLK</sequence>
<accession>A0AAV6WMU0</accession>